<organism evidence="1 2">
    <name type="scientific">Pontimonas salivibrio</name>
    <dbReference type="NCBI Taxonomy" id="1159327"/>
    <lineage>
        <taxon>Bacteria</taxon>
        <taxon>Bacillati</taxon>
        <taxon>Actinomycetota</taxon>
        <taxon>Actinomycetes</taxon>
        <taxon>Micrococcales</taxon>
        <taxon>Microbacteriaceae</taxon>
        <taxon>Pontimonas</taxon>
    </lineage>
</organism>
<name>A0A2L2BSD6_9MICO</name>
<dbReference type="AlphaFoldDB" id="A0A2L2BSD6"/>
<reference evidence="1 2" key="1">
    <citation type="submission" date="2018-02" db="EMBL/GenBank/DDBJ databases">
        <title>Complete genome of the streamlined marine actinobacterium Pontimonas salivibrio CL-TW6 adapted to coastal planktonic lifestype.</title>
        <authorList>
            <person name="Cho B.C."/>
            <person name="Hardies S.C."/>
            <person name="Jang G.I."/>
            <person name="Hwang C.Y."/>
        </authorList>
    </citation>
    <scope>NUCLEOTIDE SEQUENCE [LARGE SCALE GENOMIC DNA]</scope>
    <source>
        <strain evidence="1 2">CL-TW6</strain>
    </source>
</reference>
<dbReference type="EMBL" id="CP026923">
    <property type="protein sequence ID" value="AVG24585.1"/>
    <property type="molecule type" value="Genomic_DNA"/>
</dbReference>
<keyword evidence="1" id="KW-0808">Transferase</keyword>
<dbReference type="GO" id="GO:0016740">
    <property type="term" value="F:transferase activity"/>
    <property type="evidence" value="ECO:0007669"/>
    <property type="project" value="UniProtKB-KW"/>
</dbReference>
<dbReference type="SUPFAM" id="SSF53448">
    <property type="entry name" value="Nucleotide-diphospho-sugar transferases"/>
    <property type="match status" value="1"/>
</dbReference>
<evidence type="ECO:0000313" key="1">
    <source>
        <dbReference type="EMBL" id="AVG24585.1"/>
    </source>
</evidence>
<protein>
    <submittedName>
        <fullName evidence="1">Glycosyltransferase</fullName>
    </submittedName>
</protein>
<sequence>MSTTPVGQKTAPVALLLFNRPEVTQKVVERVLAAKPQSVYVIADGPRPDHPEDVRLCQEVRDIVTGAQWDCPVHTEFGNTNMGLKARVSSGLDWVFSHEEFAIVLEDDCLADPSFFPFATELLEKYVDDERVGIVSGNNFLRGKQLNADSYFFAPDVRIWGWATWKRVWQDFSQNGLNRQWSESEGEALLARLTSPARKAQLQRMMAKAHTLNSWALPFVFHAQRRRYLSAVPRENLVTNIGFGADSTHTQFESFTAEVPVGTLSFPLRHPEDVVESSEAGRIESAEEKKLWLTFPLQHPIDFLGRVFRYLRR</sequence>
<dbReference type="Gene3D" id="3.90.550.10">
    <property type="entry name" value="Spore Coat Polysaccharide Biosynthesis Protein SpsA, Chain A"/>
    <property type="match status" value="1"/>
</dbReference>
<dbReference type="RefSeq" id="WP_104914043.1">
    <property type="nucleotide sequence ID" value="NZ_CP026923.1"/>
</dbReference>
<proteinExistence type="predicted"/>
<dbReference type="OrthoDB" id="5180856at2"/>
<dbReference type="KEGG" id="psai:C3B54_111650"/>
<evidence type="ECO:0000313" key="2">
    <source>
        <dbReference type="Proteomes" id="UP000243077"/>
    </source>
</evidence>
<gene>
    <name evidence="1" type="ORF">C3B54_111650</name>
</gene>
<dbReference type="Proteomes" id="UP000243077">
    <property type="component" value="Chromosome"/>
</dbReference>
<keyword evidence="2" id="KW-1185">Reference proteome</keyword>
<dbReference type="InterPro" id="IPR029044">
    <property type="entry name" value="Nucleotide-diphossugar_trans"/>
</dbReference>
<accession>A0A2L2BSD6</accession>